<organism evidence="5">
    <name type="scientific">Nothobranchius kuhntae</name>
    <name type="common">Beira killifish</name>
    <dbReference type="NCBI Taxonomy" id="321403"/>
    <lineage>
        <taxon>Eukaryota</taxon>
        <taxon>Metazoa</taxon>
        <taxon>Chordata</taxon>
        <taxon>Craniata</taxon>
        <taxon>Vertebrata</taxon>
        <taxon>Euteleostomi</taxon>
        <taxon>Actinopterygii</taxon>
        <taxon>Neopterygii</taxon>
        <taxon>Teleostei</taxon>
        <taxon>Neoteleostei</taxon>
        <taxon>Acanthomorphata</taxon>
        <taxon>Ovalentaria</taxon>
        <taxon>Atherinomorphae</taxon>
        <taxon>Cyprinodontiformes</taxon>
        <taxon>Nothobranchiidae</taxon>
        <taxon>Nothobranchius</taxon>
    </lineage>
</organism>
<dbReference type="GO" id="GO:0032465">
    <property type="term" value="P:regulation of cytokinesis"/>
    <property type="evidence" value="ECO:0007669"/>
    <property type="project" value="TreeGrafter"/>
</dbReference>
<reference evidence="5" key="2">
    <citation type="submission" date="2016-06" db="EMBL/GenBank/DDBJ databases">
        <title>The genome of a short-lived fish provides insights into sex chromosome evolution and the genetic control of aging.</title>
        <authorList>
            <person name="Reichwald K."/>
            <person name="Felder M."/>
            <person name="Petzold A."/>
            <person name="Koch P."/>
            <person name="Groth M."/>
            <person name="Platzer M."/>
        </authorList>
    </citation>
    <scope>NUCLEOTIDE SEQUENCE</scope>
    <source>
        <tissue evidence="5">Brain</tissue>
    </source>
</reference>
<dbReference type="EMBL" id="HAED01000887">
    <property type="protein sequence ID" value="SBQ86732.1"/>
    <property type="molecule type" value="Transcribed_RNA"/>
</dbReference>
<dbReference type="GO" id="GO:0005813">
    <property type="term" value="C:centrosome"/>
    <property type="evidence" value="ECO:0007669"/>
    <property type="project" value="TreeGrafter"/>
</dbReference>
<feature type="compositionally biased region" description="Basic and acidic residues" evidence="4">
    <location>
        <begin position="106"/>
        <end position="115"/>
    </location>
</feature>
<dbReference type="GO" id="GO:0055037">
    <property type="term" value="C:recycling endosome"/>
    <property type="evidence" value="ECO:0007669"/>
    <property type="project" value="TreeGrafter"/>
</dbReference>
<dbReference type="GO" id="GO:0036064">
    <property type="term" value="C:ciliary basal body"/>
    <property type="evidence" value="ECO:0007669"/>
    <property type="project" value="TreeGrafter"/>
</dbReference>
<accession>A0A1A8HRL8</accession>
<evidence type="ECO:0000313" key="5">
    <source>
        <dbReference type="EMBL" id="SBQ86732.1"/>
    </source>
</evidence>
<dbReference type="AlphaFoldDB" id="A0A1A8HRL8"/>
<dbReference type="GO" id="GO:0045724">
    <property type="term" value="P:positive regulation of cilium assembly"/>
    <property type="evidence" value="ECO:0007669"/>
    <property type="project" value="TreeGrafter"/>
</dbReference>
<name>A0A1A8HRL8_NOTKU</name>
<feature type="compositionally biased region" description="Basic and acidic residues" evidence="4">
    <location>
        <begin position="37"/>
        <end position="54"/>
    </location>
</feature>
<feature type="compositionally biased region" description="Polar residues" evidence="4">
    <location>
        <begin position="133"/>
        <end position="151"/>
    </location>
</feature>
<reference evidence="5" key="1">
    <citation type="submission" date="2016-05" db="EMBL/GenBank/DDBJ databases">
        <authorList>
            <person name="Lavstsen T."/>
            <person name="Jespersen J.S."/>
        </authorList>
    </citation>
    <scope>NUCLEOTIDE SEQUENCE</scope>
    <source>
        <tissue evidence="5">Brain</tissue>
    </source>
</reference>
<dbReference type="GO" id="GO:0005769">
    <property type="term" value="C:early endosome"/>
    <property type="evidence" value="ECO:0007669"/>
    <property type="project" value="TreeGrafter"/>
</dbReference>
<feature type="region of interest" description="Disordered" evidence="4">
    <location>
        <begin position="106"/>
        <end position="154"/>
    </location>
</feature>
<keyword evidence="3" id="KW-0175">Coiled coil</keyword>
<feature type="region of interest" description="Disordered" evidence="4">
    <location>
        <begin position="37"/>
        <end position="56"/>
    </location>
</feature>
<evidence type="ECO:0000256" key="1">
    <source>
        <dbReference type="ARBA" id="ARBA00007791"/>
    </source>
</evidence>
<dbReference type="PANTHER" id="PTHR31259:SF3">
    <property type="entry name" value="ENDOSOME-ASSOCIATED-TRAFFICKING REGULATOR 1"/>
    <property type="match status" value="1"/>
</dbReference>
<evidence type="ECO:0000256" key="3">
    <source>
        <dbReference type="ARBA" id="ARBA00023054"/>
    </source>
</evidence>
<comment type="similarity">
    <text evidence="1">Belongs to the ENTR1 family.</text>
</comment>
<sequence>MSRRRGGKTLIIADDEEEQQQQPEELNPFSFREFLRCKDQDRDQNQDRDRDQTRGKVWKRHHLVVTAGVTETISDFCLSNQEKEGGRSLQKGADIISSLYTEEKEETRFCSRQEGDAASGGGETSEGDEGTFMSGTAPTCRGQSGSSSHIQQLKGENISLRRTIRELQRSAEVDRRRLAELSEELLQRRRREEKEAQDLESMVQSVEQNLQLMTRRAVKAENSVSRLKAELQQLQVEAESLRSENNSLKAAESRIITNMRQNAQVASEYLDKTANHAHSSIQQLLSEAETLRLVSQLLQSIDRISSIHTET</sequence>
<dbReference type="GO" id="GO:0030496">
    <property type="term" value="C:midbody"/>
    <property type="evidence" value="ECO:0007669"/>
    <property type="project" value="TreeGrafter"/>
</dbReference>
<gene>
    <name evidence="5" type="primary">Nfu_g_1_017267</name>
</gene>
<feature type="region of interest" description="Disordered" evidence="4">
    <location>
        <begin position="1"/>
        <end position="29"/>
    </location>
</feature>
<evidence type="ECO:0000256" key="2">
    <source>
        <dbReference type="ARBA" id="ARBA00016007"/>
    </source>
</evidence>
<evidence type="ECO:0000256" key="4">
    <source>
        <dbReference type="SAM" id="MobiDB-lite"/>
    </source>
</evidence>
<dbReference type="PANTHER" id="PTHR31259">
    <property type="entry name" value="ENDOSOME-ASSOCIATED TRAFFICKING REGULATOR 1"/>
    <property type="match status" value="1"/>
</dbReference>
<protein>
    <recommendedName>
        <fullName evidence="2">Endosome-associated-trafficking regulator 1</fullName>
    </recommendedName>
</protein>
<dbReference type="InterPro" id="IPR026757">
    <property type="entry name" value="ENTR1"/>
</dbReference>
<proteinExistence type="inferred from homology"/>
<dbReference type="GO" id="GO:1903566">
    <property type="term" value="P:positive regulation of protein localization to cilium"/>
    <property type="evidence" value="ECO:0007669"/>
    <property type="project" value="TreeGrafter"/>
</dbReference>